<dbReference type="Proteomes" id="UP000304382">
    <property type="component" value="Unassembled WGS sequence"/>
</dbReference>
<evidence type="ECO:0000256" key="4">
    <source>
        <dbReference type="ARBA" id="ARBA00022801"/>
    </source>
</evidence>
<dbReference type="EMBL" id="BIXZ01000001">
    <property type="protein sequence ID" value="GCF12126.1"/>
    <property type="molecule type" value="Genomic_DNA"/>
</dbReference>
<keyword evidence="5 8" id="KW-0460">Magnesium</keyword>
<dbReference type="GO" id="GO:0008934">
    <property type="term" value="F:inositol monophosphate 1-phosphatase activity"/>
    <property type="evidence" value="ECO:0007669"/>
    <property type="project" value="TreeGrafter"/>
</dbReference>
<feature type="binding site" evidence="8">
    <location>
        <position position="101"/>
    </location>
    <ligand>
        <name>Mg(2+)</name>
        <dbReference type="ChEBI" id="CHEBI:18420"/>
        <label>1</label>
        <note>catalytic</note>
    </ligand>
</feature>
<dbReference type="GO" id="GO:0046872">
    <property type="term" value="F:metal ion binding"/>
    <property type="evidence" value="ECO:0007669"/>
    <property type="project" value="UniProtKB-KW"/>
</dbReference>
<proteinExistence type="inferred from homology"/>
<name>A0A4C2ECB1_9EURY</name>
<dbReference type="PANTHER" id="PTHR20854:SF4">
    <property type="entry name" value="INOSITOL-1-MONOPHOSPHATASE-RELATED"/>
    <property type="match status" value="1"/>
</dbReference>
<dbReference type="PRINTS" id="PR00377">
    <property type="entry name" value="IMPHPHTASES"/>
</dbReference>
<feature type="binding site" evidence="8">
    <location>
        <position position="69"/>
    </location>
    <ligand>
        <name>Mg(2+)</name>
        <dbReference type="ChEBI" id="CHEBI:18420"/>
        <label>1</label>
        <note>catalytic</note>
    </ligand>
</feature>
<evidence type="ECO:0000256" key="2">
    <source>
        <dbReference type="ARBA" id="ARBA00013093"/>
    </source>
</evidence>
<dbReference type="InterPro" id="IPR020583">
    <property type="entry name" value="Inositol_monoP_metal-BS"/>
</dbReference>
<dbReference type="EC" id="3.1.3.11" evidence="2"/>
<evidence type="ECO:0000256" key="3">
    <source>
        <dbReference type="ARBA" id="ARBA00022723"/>
    </source>
</evidence>
<protein>
    <recommendedName>
        <fullName evidence="2">fructose-bisphosphatase</fullName>
        <ecNumber evidence="2">3.1.3.11</ecNumber>
    </recommendedName>
</protein>
<feature type="binding site" evidence="8">
    <location>
        <position position="104"/>
    </location>
    <ligand>
        <name>Mg(2+)</name>
        <dbReference type="ChEBI" id="CHEBI:18420"/>
        <label>1</label>
        <note>catalytic</note>
    </ligand>
</feature>
<feature type="binding site" evidence="8">
    <location>
        <position position="228"/>
    </location>
    <ligand>
        <name>Mg(2+)</name>
        <dbReference type="ChEBI" id="CHEBI:18420"/>
        <label>1</label>
        <note>catalytic</note>
    </ligand>
</feature>
<dbReference type="GO" id="GO:0006020">
    <property type="term" value="P:inositol metabolic process"/>
    <property type="evidence" value="ECO:0007669"/>
    <property type="project" value="TreeGrafter"/>
</dbReference>
<accession>A0A4C2ECB1</accession>
<evidence type="ECO:0000256" key="7">
    <source>
        <dbReference type="ARBA" id="ARBA00038103"/>
    </source>
</evidence>
<dbReference type="Gene3D" id="3.30.540.10">
    <property type="entry name" value="Fructose-1,6-Bisphosphatase, subunit A, domain 1"/>
    <property type="match status" value="1"/>
</dbReference>
<dbReference type="InterPro" id="IPR000760">
    <property type="entry name" value="Inositol_monophosphatase-like"/>
</dbReference>
<evidence type="ECO:0000313" key="9">
    <source>
        <dbReference type="EMBL" id="GCF12126.1"/>
    </source>
</evidence>
<keyword evidence="10" id="KW-1185">Reference proteome</keyword>
<dbReference type="SUPFAM" id="SSF56655">
    <property type="entry name" value="Carbohydrate phosphatase"/>
    <property type="match status" value="1"/>
</dbReference>
<evidence type="ECO:0000313" key="10">
    <source>
        <dbReference type="Proteomes" id="UP000304382"/>
    </source>
</evidence>
<evidence type="ECO:0000256" key="1">
    <source>
        <dbReference type="ARBA" id="ARBA00001273"/>
    </source>
</evidence>
<keyword evidence="4" id="KW-0378">Hydrolase</keyword>
<keyword evidence="3 8" id="KW-0479">Metal-binding</keyword>
<dbReference type="PANTHER" id="PTHR20854">
    <property type="entry name" value="INOSITOL MONOPHOSPHATASE"/>
    <property type="match status" value="1"/>
</dbReference>
<dbReference type="GO" id="GO:0007165">
    <property type="term" value="P:signal transduction"/>
    <property type="evidence" value="ECO:0007669"/>
    <property type="project" value="TreeGrafter"/>
</dbReference>
<dbReference type="Gene3D" id="3.40.190.80">
    <property type="match status" value="1"/>
</dbReference>
<feature type="binding site" evidence="8">
    <location>
        <position position="103"/>
    </location>
    <ligand>
        <name>Mg(2+)</name>
        <dbReference type="ChEBI" id="CHEBI:18420"/>
        <label>1</label>
        <note>catalytic</note>
    </ligand>
</feature>
<dbReference type="CDD" id="cd01637">
    <property type="entry name" value="IMPase_like"/>
    <property type="match status" value="1"/>
</dbReference>
<evidence type="ECO:0000256" key="5">
    <source>
        <dbReference type="ARBA" id="ARBA00022842"/>
    </source>
</evidence>
<comment type="caution">
    <text evidence="9">The sequence shown here is derived from an EMBL/GenBank/DDBJ whole genome shotgun (WGS) entry which is preliminary data.</text>
</comment>
<keyword evidence="6" id="KW-0119">Carbohydrate metabolism</keyword>
<comment type="similarity">
    <text evidence="7">Belongs to the inositol monophosphatase superfamily. FBPase class 4 family.</text>
</comment>
<evidence type="ECO:0000256" key="8">
    <source>
        <dbReference type="PIRSR" id="PIRSR600760-2"/>
    </source>
</evidence>
<dbReference type="GO" id="GO:0042132">
    <property type="term" value="F:fructose 1,6-bisphosphate 1-phosphatase activity"/>
    <property type="evidence" value="ECO:0007669"/>
    <property type="project" value="UniProtKB-EC"/>
</dbReference>
<dbReference type="PROSITE" id="PS00629">
    <property type="entry name" value="IMP_1"/>
    <property type="match status" value="1"/>
</dbReference>
<comment type="cofactor">
    <cofactor evidence="8">
        <name>Mg(2+)</name>
        <dbReference type="ChEBI" id="CHEBI:18420"/>
    </cofactor>
</comment>
<sequence>MTDASHRAAVAERAARAGGVVAREQFRGDLSVESKANKNDLVTETDRDAQQQVVATIREAFPGDRFLCEEDLSTLAGPETAQSAVEAVDTVPENGSAWVIDPIDGTANYVRGMRLWATSVSTVVDGDPVASATYLPSYGDLYAAGPESVTRDGTELSVSKRTDPETFAVAPVGWWDRDDRAEFGRLCSAIGDRFGDIRRLGSFQATLAHVADGALEGLVCTRPMNPWDTIAGVHMVRQAGGTVTDLDGEPWTHDSDSVVASNGEAHDAFVAAGNEALTQD</sequence>
<dbReference type="OrthoDB" id="58111at2157"/>
<dbReference type="AlphaFoldDB" id="A0A4C2ECB1"/>
<comment type="catalytic activity">
    <reaction evidence="1">
        <text>beta-D-fructose 1,6-bisphosphate + H2O = beta-D-fructose 6-phosphate + phosphate</text>
        <dbReference type="Rhea" id="RHEA:11064"/>
        <dbReference type="ChEBI" id="CHEBI:15377"/>
        <dbReference type="ChEBI" id="CHEBI:32966"/>
        <dbReference type="ChEBI" id="CHEBI:43474"/>
        <dbReference type="ChEBI" id="CHEBI:57634"/>
        <dbReference type="EC" id="3.1.3.11"/>
    </reaction>
</comment>
<dbReference type="RefSeq" id="WP_137681844.1">
    <property type="nucleotide sequence ID" value="NZ_BIXZ01000001.1"/>
</dbReference>
<dbReference type="Pfam" id="PF00459">
    <property type="entry name" value="Inositol_P"/>
    <property type="match status" value="1"/>
</dbReference>
<evidence type="ECO:0000256" key="6">
    <source>
        <dbReference type="ARBA" id="ARBA00023277"/>
    </source>
</evidence>
<gene>
    <name evidence="9" type="ORF">Harman_00610</name>
</gene>
<organism evidence="9 10">
    <name type="scientific">Haloarcula mannanilytica</name>
    <dbReference type="NCBI Taxonomy" id="2509225"/>
    <lineage>
        <taxon>Archaea</taxon>
        <taxon>Methanobacteriati</taxon>
        <taxon>Methanobacteriota</taxon>
        <taxon>Stenosarchaea group</taxon>
        <taxon>Halobacteria</taxon>
        <taxon>Halobacteriales</taxon>
        <taxon>Haloarculaceae</taxon>
        <taxon>Haloarcula</taxon>
    </lineage>
</organism>
<reference evidence="9 10" key="1">
    <citation type="submission" date="2019-02" db="EMBL/GenBank/DDBJ databases">
        <title>Haloarcula mannanilyticum sp. nov., a mannan degrading haloarchaeon isolated from commercial salt.</title>
        <authorList>
            <person name="Enomoto S."/>
            <person name="Shimane Y."/>
            <person name="Kamekura M."/>
            <person name="Ito T."/>
            <person name="Moriya O."/>
            <person name="Ihara K."/>
            <person name="Takahashi-Ando N."/>
            <person name="Fukushima Y."/>
            <person name="Yoshida Y."/>
            <person name="Usama R."/>
            <person name="Takai K."/>
            <person name="Minegishi H."/>
        </authorList>
    </citation>
    <scope>NUCLEOTIDE SEQUENCE [LARGE SCALE GENOMIC DNA]</scope>
    <source>
        <strain evidence="9 10">MD130-1</strain>
    </source>
</reference>